<comment type="caution">
    <text evidence="1">The sequence shown here is derived from an EMBL/GenBank/DDBJ whole genome shotgun (WGS) entry which is preliminary data.</text>
</comment>
<dbReference type="RefSeq" id="WP_111356249.1">
    <property type="nucleotide sequence ID" value="NZ_NHSK01000074.1"/>
</dbReference>
<evidence type="ECO:0000313" key="1">
    <source>
        <dbReference type="EMBL" id="RAI40417.1"/>
    </source>
</evidence>
<sequence>MQRDQIERLRAENERLRGVTVPGVDGEAQNGLNDTFLGDPYPVSSIIADIRQRHVQALHAGLSRRDWWATETAANALRDSIDRLLIRLEQQRRT</sequence>
<proteinExistence type="predicted"/>
<name>A0A327KPU9_9BRAD</name>
<gene>
    <name evidence="1" type="ORF">CH338_06135</name>
</gene>
<dbReference type="Proteomes" id="UP000248863">
    <property type="component" value="Unassembled WGS sequence"/>
</dbReference>
<organism evidence="1 2">
    <name type="scientific">Rhodoplanes elegans</name>
    <dbReference type="NCBI Taxonomy" id="29408"/>
    <lineage>
        <taxon>Bacteria</taxon>
        <taxon>Pseudomonadati</taxon>
        <taxon>Pseudomonadota</taxon>
        <taxon>Alphaproteobacteria</taxon>
        <taxon>Hyphomicrobiales</taxon>
        <taxon>Nitrobacteraceae</taxon>
        <taxon>Rhodoplanes</taxon>
    </lineage>
</organism>
<accession>A0A327KPU9</accession>
<reference evidence="1 2" key="1">
    <citation type="submission" date="2017-07" db="EMBL/GenBank/DDBJ databases">
        <title>Draft Genome Sequences of Select Purple Nonsulfur Bacteria.</title>
        <authorList>
            <person name="Lasarre B."/>
            <person name="Mckinlay J.B."/>
        </authorList>
    </citation>
    <scope>NUCLEOTIDE SEQUENCE [LARGE SCALE GENOMIC DNA]</scope>
    <source>
        <strain evidence="1 2">DSM 11907</strain>
    </source>
</reference>
<protein>
    <submittedName>
        <fullName evidence="1">Uncharacterized protein</fullName>
    </submittedName>
</protein>
<dbReference type="EMBL" id="NPEU01000041">
    <property type="protein sequence ID" value="RAI40417.1"/>
    <property type="molecule type" value="Genomic_DNA"/>
</dbReference>
<evidence type="ECO:0000313" key="2">
    <source>
        <dbReference type="Proteomes" id="UP000248863"/>
    </source>
</evidence>
<dbReference type="AlphaFoldDB" id="A0A327KPU9"/>
<keyword evidence="2" id="KW-1185">Reference proteome</keyword>